<dbReference type="AlphaFoldDB" id="A0ABD0T645"/>
<feature type="compositionally biased region" description="Low complexity" evidence="1">
    <location>
        <begin position="235"/>
        <end position="259"/>
    </location>
</feature>
<evidence type="ECO:0000256" key="1">
    <source>
        <dbReference type="SAM" id="MobiDB-lite"/>
    </source>
</evidence>
<dbReference type="EMBL" id="JBEDNZ010000010">
    <property type="protein sequence ID" value="KAL0832916.1"/>
    <property type="molecule type" value="Genomic_DNA"/>
</dbReference>
<name>A0ABD0T645_LOXSC</name>
<gene>
    <name evidence="3" type="ORF">ABMA28_001060</name>
</gene>
<sequence>MAKVMRSLIFFALILQWASAAPSDVKLEEIAEVTQAEDKADVKPNTLLEENLNEEPSQGNRQKRWYNYYGYPPFNPIGFSRDDTLNTGAFGAQDPLVHIHRRLQEINNIVRQPPIPQFPPPLPQFPAFVPIIYIPQVGCSCTPDDTPQNPTDRPAPPQGNQNTTDNPGVSNRWPEMEDERQNWGIVMNGTDPEAPLEDEGDGSRPISFEPIKPIRPMSRPPPPVEHGSSQGDVNTDGTTTTTSRPAAQAPAANFPAGAGLSPPSACDGAILSCCHQPQVTYDCFALQGCPDPSSYGNPCDSGVIFRVIERFQRFYGQRNG</sequence>
<evidence type="ECO:0000313" key="3">
    <source>
        <dbReference type="EMBL" id="KAL0832916.1"/>
    </source>
</evidence>
<feature type="region of interest" description="Disordered" evidence="1">
    <location>
        <begin position="186"/>
        <end position="261"/>
    </location>
</feature>
<evidence type="ECO:0000313" key="4">
    <source>
        <dbReference type="Proteomes" id="UP001549921"/>
    </source>
</evidence>
<protein>
    <submittedName>
        <fullName evidence="3">Uncharacterized protein</fullName>
    </submittedName>
</protein>
<accession>A0ABD0T645</accession>
<reference evidence="3 4" key="1">
    <citation type="submission" date="2024-06" db="EMBL/GenBank/DDBJ databases">
        <title>A chromosome-level genome assembly of beet webworm, Loxostege sticticalis.</title>
        <authorList>
            <person name="Zhang Y."/>
        </authorList>
    </citation>
    <scope>NUCLEOTIDE SEQUENCE [LARGE SCALE GENOMIC DNA]</scope>
    <source>
        <strain evidence="3">AQ028</strain>
        <tissue evidence="3">Male pupae</tissue>
    </source>
</reference>
<feature type="region of interest" description="Disordered" evidence="1">
    <location>
        <begin position="142"/>
        <end position="174"/>
    </location>
</feature>
<feature type="compositionally biased region" description="Polar residues" evidence="1">
    <location>
        <begin position="158"/>
        <end position="169"/>
    </location>
</feature>
<feature type="chain" id="PRO_5044758952" evidence="2">
    <location>
        <begin position="21"/>
        <end position="320"/>
    </location>
</feature>
<comment type="caution">
    <text evidence="3">The sequence shown here is derived from an EMBL/GenBank/DDBJ whole genome shotgun (WGS) entry which is preliminary data.</text>
</comment>
<organism evidence="3 4">
    <name type="scientific">Loxostege sticticalis</name>
    <name type="common">Beet webworm moth</name>
    <dbReference type="NCBI Taxonomy" id="481309"/>
    <lineage>
        <taxon>Eukaryota</taxon>
        <taxon>Metazoa</taxon>
        <taxon>Ecdysozoa</taxon>
        <taxon>Arthropoda</taxon>
        <taxon>Hexapoda</taxon>
        <taxon>Insecta</taxon>
        <taxon>Pterygota</taxon>
        <taxon>Neoptera</taxon>
        <taxon>Endopterygota</taxon>
        <taxon>Lepidoptera</taxon>
        <taxon>Glossata</taxon>
        <taxon>Ditrysia</taxon>
        <taxon>Pyraloidea</taxon>
        <taxon>Crambidae</taxon>
        <taxon>Pyraustinae</taxon>
        <taxon>Loxostege</taxon>
    </lineage>
</organism>
<feature type="signal peptide" evidence="2">
    <location>
        <begin position="1"/>
        <end position="20"/>
    </location>
</feature>
<proteinExistence type="predicted"/>
<keyword evidence="2" id="KW-0732">Signal</keyword>
<dbReference type="Proteomes" id="UP001549921">
    <property type="component" value="Unassembled WGS sequence"/>
</dbReference>
<evidence type="ECO:0000256" key="2">
    <source>
        <dbReference type="SAM" id="SignalP"/>
    </source>
</evidence>